<dbReference type="Gene3D" id="6.10.140.2220">
    <property type="match status" value="1"/>
</dbReference>
<evidence type="ECO:0000313" key="7">
    <source>
        <dbReference type="Proteomes" id="UP000730481"/>
    </source>
</evidence>
<proteinExistence type="predicted"/>
<evidence type="ECO:0000256" key="3">
    <source>
        <dbReference type="ARBA" id="ARBA00022833"/>
    </source>
</evidence>
<feature type="domain" description="MYND-type" evidence="5">
    <location>
        <begin position="55"/>
        <end position="92"/>
    </location>
</feature>
<dbReference type="PROSITE" id="PS50865">
    <property type="entry name" value="ZF_MYND_2"/>
    <property type="match status" value="1"/>
</dbReference>
<evidence type="ECO:0000256" key="1">
    <source>
        <dbReference type="ARBA" id="ARBA00022723"/>
    </source>
</evidence>
<dbReference type="Pfam" id="PF01753">
    <property type="entry name" value="zf-MYND"/>
    <property type="match status" value="1"/>
</dbReference>
<evidence type="ECO:0000256" key="4">
    <source>
        <dbReference type="PROSITE-ProRule" id="PRU00134"/>
    </source>
</evidence>
<evidence type="ECO:0000313" key="6">
    <source>
        <dbReference type="EMBL" id="KAF4346027.1"/>
    </source>
</evidence>
<evidence type="ECO:0000259" key="5">
    <source>
        <dbReference type="PROSITE" id="PS50865"/>
    </source>
</evidence>
<dbReference type="GO" id="GO:0008270">
    <property type="term" value="F:zinc ion binding"/>
    <property type="evidence" value="ECO:0007669"/>
    <property type="project" value="UniProtKB-KW"/>
</dbReference>
<keyword evidence="2 4" id="KW-0863">Zinc-finger</keyword>
<dbReference type="OrthoDB" id="437457at2759"/>
<dbReference type="SUPFAM" id="SSF144232">
    <property type="entry name" value="HIT/MYND zinc finger-like"/>
    <property type="match status" value="1"/>
</dbReference>
<sequence length="609" mass="68988">MAMTPHPKRMTVPLQRYSAIDVNTEFAQDLGPCDHCSGCRSDITDMVASSNATACVFCNKRGRLLKCSACNDVQYCSRPCQKSDWDMHKLICKKLWYYTADSKPSVSHFRVIVFPHLAAQPEFTWGFVNEKTELVVEHPSIADWKKAMRNRYEKNDRDPLIVHALSRDHAMEGKMLGHAVRVASWQPPNGPSGHLEGFNDTLLSLTGVMRGRYYGPLVAFAYKLNPEFNYAGMNDMSTKDFRHLLDYFNNSNWNPMIGDIDRHPGKTTPALFIPDPVFPDGNKQRHLSICHVVNTHNPVLEVNVVANIPLPQTCWHAMCDPMTSPLKQFCPSGLMWSSFLLGPLLLELPWIGRNAILTDIHNTGSRKSLPPGRVSVSYARFLSRSMRIGYRCITADVLTMSDGMLVFDAFGHKIDPLHLLAYDEFMVRQFHTEEKKRDCSKKNFMKFWTGLKTGKDKIMNQNEAHQHLSFSGVESPYSETTNASTILAEDASKIFLHLRMLFKNKDFRAMDEVWVDALFNQGARRARWSLNEKYWSVNVDKMFKGFIKGYTAEEDQENVEEVATNVQPGPGLQDTQQKVNEVATVAEASTGESLDLAKLAAATLDIMKE</sequence>
<keyword evidence="3" id="KW-0862">Zinc</keyword>
<reference evidence="6" key="2">
    <citation type="submission" date="2020-02" db="EMBL/GenBank/DDBJ databases">
        <title>Identification and distribution of gene clusters putatively required for synthesis of sphingolipid metabolism inhibitors in phylogenetically diverse species of the filamentous fungus Fusarium.</title>
        <authorList>
            <person name="Kim H.-S."/>
            <person name="Busman M."/>
            <person name="Brown D.W."/>
            <person name="Divon H."/>
            <person name="Uhlig S."/>
            <person name="Proctor R.H."/>
        </authorList>
    </citation>
    <scope>NUCLEOTIDE SEQUENCE</scope>
    <source>
        <strain evidence="6">NRRL 25174</strain>
    </source>
</reference>
<organism evidence="6 7">
    <name type="scientific">Fusarium beomiforme</name>
    <dbReference type="NCBI Taxonomy" id="44412"/>
    <lineage>
        <taxon>Eukaryota</taxon>
        <taxon>Fungi</taxon>
        <taxon>Dikarya</taxon>
        <taxon>Ascomycota</taxon>
        <taxon>Pezizomycotina</taxon>
        <taxon>Sordariomycetes</taxon>
        <taxon>Hypocreomycetidae</taxon>
        <taxon>Hypocreales</taxon>
        <taxon>Nectriaceae</taxon>
        <taxon>Fusarium</taxon>
        <taxon>Fusarium burgessii species complex</taxon>
    </lineage>
</organism>
<accession>A0A9P5B1L1</accession>
<keyword evidence="1" id="KW-0479">Metal-binding</keyword>
<dbReference type="InterPro" id="IPR002893">
    <property type="entry name" value="Znf_MYND"/>
</dbReference>
<dbReference type="EMBL" id="PVQB02000001">
    <property type="protein sequence ID" value="KAF4346027.1"/>
    <property type="molecule type" value="Genomic_DNA"/>
</dbReference>
<name>A0A9P5B1L1_9HYPO</name>
<dbReference type="PROSITE" id="PS01360">
    <property type="entry name" value="ZF_MYND_1"/>
    <property type="match status" value="1"/>
</dbReference>
<dbReference type="Proteomes" id="UP000730481">
    <property type="component" value="Unassembled WGS sequence"/>
</dbReference>
<protein>
    <recommendedName>
        <fullName evidence="5">MYND-type domain-containing protein</fullName>
    </recommendedName>
</protein>
<dbReference type="AlphaFoldDB" id="A0A9P5B1L1"/>
<evidence type="ECO:0000256" key="2">
    <source>
        <dbReference type="ARBA" id="ARBA00022771"/>
    </source>
</evidence>
<keyword evidence="7" id="KW-1185">Reference proteome</keyword>
<gene>
    <name evidence="6" type="ORF">FBEOM_9</name>
</gene>
<comment type="caution">
    <text evidence="6">The sequence shown here is derived from an EMBL/GenBank/DDBJ whole genome shotgun (WGS) entry which is preliminary data.</text>
</comment>
<reference evidence="6" key="1">
    <citation type="journal article" date="2017" name="Mycologia">
        <title>Fusarium algeriense, sp. nov., a novel toxigenic crown rot pathogen of durum wheat from Algeria is nested in the Fusarium burgessii species complex.</title>
        <authorList>
            <person name="Laraba I."/>
            <person name="Keddad A."/>
            <person name="Boureghda H."/>
            <person name="Abdallah N."/>
            <person name="Vaughan M.M."/>
            <person name="Proctor R.H."/>
            <person name="Busman M."/>
            <person name="O'Donnell K."/>
        </authorList>
    </citation>
    <scope>NUCLEOTIDE SEQUENCE</scope>
    <source>
        <strain evidence="6">NRRL 25174</strain>
    </source>
</reference>